<proteinExistence type="predicted"/>
<dbReference type="EMBL" id="AUZM01000012">
    <property type="protein sequence ID" value="ERT08236.1"/>
    <property type="molecule type" value="Genomic_DNA"/>
</dbReference>
<dbReference type="SUPFAM" id="SSF57997">
    <property type="entry name" value="Tropomyosin"/>
    <property type="match status" value="1"/>
</dbReference>
<gene>
    <name evidence="3" type="ORF">M595_1768</name>
</gene>
<dbReference type="PATRIC" id="fig|1348334.3.peg.1725"/>
<organism evidence="3 4">
    <name type="scientific">Lyngbya aestuarii BL J</name>
    <dbReference type="NCBI Taxonomy" id="1348334"/>
    <lineage>
        <taxon>Bacteria</taxon>
        <taxon>Bacillati</taxon>
        <taxon>Cyanobacteriota</taxon>
        <taxon>Cyanophyceae</taxon>
        <taxon>Oscillatoriophycideae</taxon>
        <taxon>Oscillatoriales</taxon>
        <taxon>Microcoleaceae</taxon>
        <taxon>Lyngbya</taxon>
    </lineage>
</organism>
<feature type="coiled-coil region" evidence="1">
    <location>
        <begin position="396"/>
        <end position="514"/>
    </location>
</feature>
<evidence type="ECO:0000256" key="1">
    <source>
        <dbReference type="SAM" id="Coils"/>
    </source>
</evidence>
<dbReference type="InterPro" id="IPR029063">
    <property type="entry name" value="SAM-dependent_MTases_sf"/>
</dbReference>
<dbReference type="Gene3D" id="1.10.287.1490">
    <property type="match status" value="1"/>
</dbReference>
<dbReference type="PANTHER" id="PTHR43861">
    <property type="entry name" value="TRANS-ACONITATE 2-METHYLTRANSFERASE-RELATED"/>
    <property type="match status" value="1"/>
</dbReference>
<accession>U7QPA3</accession>
<feature type="domain" description="Methyltransferase type 12" evidence="2">
    <location>
        <begin position="86"/>
        <end position="179"/>
    </location>
</feature>
<dbReference type="GO" id="GO:0032259">
    <property type="term" value="P:methylation"/>
    <property type="evidence" value="ECO:0007669"/>
    <property type="project" value="UniProtKB-KW"/>
</dbReference>
<evidence type="ECO:0000313" key="4">
    <source>
        <dbReference type="Proteomes" id="UP000017127"/>
    </source>
</evidence>
<protein>
    <submittedName>
        <fullName evidence="3">Methyltransferase domain protein</fullName>
    </submittedName>
</protein>
<evidence type="ECO:0000259" key="2">
    <source>
        <dbReference type="Pfam" id="PF08242"/>
    </source>
</evidence>
<dbReference type="SUPFAM" id="SSF53335">
    <property type="entry name" value="S-adenosyl-L-methionine-dependent methyltransferases"/>
    <property type="match status" value="1"/>
</dbReference>
<dbReference type="Gene3D" id="3.40.50.150">
    <property type="entry name" value="Vaccinia Virus protein VP39"/>
    <property type="match status" value="1"/>
</dbReference>
<dbReference type="CDD" id="cd02440">
    <property type="entry name" value="AdoMet_MTases"/>
    <property type="match status" value="1"/>
</dbReference>
<sequence>MENNRFVENNPIVKTITQHLAHSPQTFQPQIAADDEMYLYQLDESEDRNSDRALVYYYLLGRSIIDSIRQIINTHFGSFAQVDSFLDFACGYGRSTRFLIQEIPPEKVWVSDIYANAVQFQRETFGVNGIVSTREPEDYPSDKKFDCIYAGSFFSHMPQRTFTRWMQRLYDLLTPEGLLIFSVLDEAVMPSQVKMLPEGIVFSIESSESQFLDRNEYGTTYVTESYIHELIGKVSQNQATISRVKKGLSNYQDLYVVTQKKQNSLTEINFNYHPLGYLDICELKPNGNLYLEGWAVDFNPNSQVKTIQMIVNNQLIQHCQPQTERPDLVQHFNRPEALYSGWSCEINNHQFSPEDILIIRAVNFAGLEWIIETDFVKSLIPQTQWHTHLISWRTDLHQMQVKLQQKQVKLDQTQTQLHQTQTQLEQSQVKLTDTEEKLGQTQAELLQRETQLDFVQAQLGQCETQLDFVQAQLGQCEAKLTQTETEVGQCQGQLESHQVLLEQAQNRIQAMESSKFWKLRTKWFKLRRAMGLSDND</sequence>
<dbReference type="OrthoDB" id="7209311at2"/>
<comment type="caution">
    <text evidence="3">The sequence shown here is derived from an EMBL/GenBank/DDBJ whole genome shotgun (WGS) entry which is preliminary data.</text>
</comment>
<keyword evidence="3" id="KW-0808">Transferase</keyword>
<dbReference type="GO" id="GO:0008168">
    <property type="term" value="F:methyltransferase activity"/>
    <property type="evidence" value="ECO:0007669"/>
    <property type="project" value="UniProtKB-KW"/>
</dbReference>
<keyword evidence="4" id="KW-1185">Reference proteome</keyword>
<dbReference type="Proteomes" id="UP000017127">
    <property type="component" value="Unassembled WGS sequence"/>
</dbReference>
<dbReference type="InterPro" id="IPR013217">
    <property type="entry name" value="Methyltransf_12"/>
</dbReference>
<keyword evidence="3" id="KW-0489">Methyltransferase</keyword>
<evidence type="ECO:0000313" key="3">
    <source>
        <dbReference type="EMBL" id="ERT08236.1"/>
    </source>
</evidence>
<dbReference type="RefSeq" id="WP_023065483.1">
    <property type="nucleotide sequence ID" value="NZ_AUZM01000012.1"/>
</dbReference>
<dbReference type="AlphaFoldDB" id="U7QPA3"/>
<reference evidence="3 4" key="1">
    <citation type="journal article" date="2013" name="Front. Microbiol.">
        <title>Comparative genomic analyses of the cyanobacterium, Lyngbya aestuarii BL J, a powerful hydrogen producer.</title>
        <authorList>
            <person name="Kothari A."/>
            <person name="Vaughn M."/>
            <person name="Garcia-Pichel F."/>
        </authorList>
    </citation>
    <scope>NUCLEOTIDE SEQUENCE [LARGE SCALE GENOMIC DNA]</scope>
    <source>
        <strain evidence="3 4">BL J</strain>
    </source>
</reference>
<name>U7QPA3_9CYAN</name>
<dbReference type="Pfam" id="PF08242">
    <property type="entry name" value="Methyltransf_12"/>
    <property type="match status" value="1"/>
</dbReference>
<keyword evidence="1" id="KW-0175">Coiled coil</keyword>